<dbReference type="Gene3D" id="3.30.560.10">
    <property type="entry name" value="Glucose Oxidase, domain 3"/>
    <property type="match status" value="1"/>
</dbReference>
<evidence type="ECO:0000313" key="8">
    <source>
        <dbReference type="EMBL" id="NGN41855.1"/>
    </source>
</evidence>
<evidence type="ECO:0000256" key="3">
    <source>
        <dbReference type="ARBA" id="ARBA00022630"/>
    </source>
</evidence>
<dbReference type="InterPro" id="IPR012132">
    <property type="entry name" value="GMC_OxRdtase"/>
</dbReference>
<dbReference type="PANTHER" id="PTHR11552">
    <property type="entry name" value="GLUCOSE-METHANOL-CHOLINE GMC OXIDOREDUCTASE"/>
    <property type="match status" value="1"/>
</dbReference>
<dbReference type="InterPro" id="IPR036188">
    <property type="entry name" value="FAD/NAD-bd_sf"/>
</dbReference>
<evidence type="ECO:0000313" key="9">
    <source>
        <dbReference type="Proteomes" id="UP000481252"/>
    </source>
</evidence>
<keyword evidence="9" id="KW-1185">Reference proteome</keyword>
<evidence type="ECO:0000256" key="5">
    <source>
        <dbReference type="PIRSR" id="PIRSR000137-2"/>
    </source>
</evidence>
<feature type="domain" description="Glucose-methanol-choline oxidoreductase N-terminal" evidence="7">
    <location>
        <begin position="79"/>
        <end position="102"/>
    </location>
</feature>
<dbReference type="GO" id="GO:0050660">
    <property type="term" value="F:flavin adenine dinucleotide binding"/>
    <property type="evidence" value="ECO:0007669"/>
    <property type="project" value="InterPro"/>
</dbReference>
<dbReference type="PANTHER" id="PTHR11552:SF147">
    <property type="entry name" value="CHOLINE DEHYDROGENASE, MITOCHONDRIAL"/>
    <property type="match status" value="1"/>
</dbReference>
<accession>A0A7C9R7C5</accession>
<feature type="binding site" evidence="5">
    <location>
        <position position="216"/>
    </location>
    <ligand>
        <name>FAD</name>
        <dbReference type="ChEBI" id="CHEBI:57692"/>
    </ligand>
</feature>
<evidence type="ECO:0000259" key="7">
    <source>
        <dbReference type="PROSITE" id="PS00623"/>
    </source>
</evidence>
<dbReference type="EMBL" id="JAAKZG010000004">
    <property type="protein sequence ID" value="NGN41855.1"/>
    <property type="molecule type" value="Genomic_DNA"/>
</dbReference>
<sequence length="528" mass="56580">MNSYDYIVVGAGSAGCVIVNRLIRAGKSVLLLEAGHADNTPFIHIPATFVRVLGTKRTWNYKTEPEPGANGRVMHVPQGKTLGGSSSVNAMIYIRGQAEDYDAWRDAGCPGWGYEDVLPVFRRSEANQRLAGFYHGTDGPLRVSDTHYRHPLSYAFLRAAQETGIDYNDDFNGAEQAGAGFYQTTTFNGRRGSTAATFLAGVKSSPLLTLHTQAMVEGLILENGAASGVLYRHANGEVKSARVREEVIVSSGGIGSPKVLLLSGIGPAEQLSRFGIPVIRDLPGVGENFQDHISASVYGATKDPISLFGNDKGLRAARNGLQYLLWRTGLLTSNVVESGAFVDTSGSGRPDVQLHVVPALVGDADRAPPQIHGISLNPCVLRPTSRGTISLKDRDPATPLAIHANNLATQQDIDTLVRGVELCRRILRAPSLKKLIAKELAPGEADILDRSAIENHCRQFAKTVFHPSGTCRMGSDDNAVVDAKLRVRGVPRLRVADASVMPTLVSGNTNAPSIMIGERCADFILAQG</sequence>
<protein>
    <submittedName>
        <fullName evidence="8">GMC family oxidoreductase</fullName>
    </submittedName>
</protein>
<dbReference type="Gene3D" id="3.50.50.60">
    <property type="entry name" value="FAD/NAD(P)-binding domain"/>
    <property type="match status" value="1"/>
</dbReference>
<dbReference type="RefSeq" id="WP_165117669.1">
    <property type="nucleotide sequence ID" value="NZ_JAAKZG010000004.1"/>
</dbReference>
<keyword evidence="3 6" id="KW-0285">Flavoprotein</keyword>
<dbReference type="Pfam" id="PF00732">
    <property type="entry name" value="GMC_oxred_N"/>
    <property type="match status" value="1"/>
</dbReference>
<comment type="similarity">
    <text evidence="2 6">Belongs to the GMC oxidoreductase family.</text>
</comment>
<reference evidence="8 9" key="1">
    <citation type="submission" date="2020-02" db="EMBL/GenBank/DDBJ databases">
        <title>Genome sequence of the type strain CGMCC 1.15528 of Mesorhizobium zhangyense.</title>
        <authorList>
            <person name="Gao J."/>
            <person name="Sun J."/>
        </authorList>
    </citation>
    <scope>NUCLEOTIDE SEQUENCE [LARGE SCALE GENOMIC DNA]</scope>
    <source>
        <strain evidence="8 9">CGMCC 1.15528</strain>
    </source>
</reference>
<name>A0A7C9R7C5_9HYPH</name>
<dbReference type="Proteomes" id="UP000481252">
    <property type="component" value="Unassembled WGS sequence"/>
</dbReference>
<dbReference type="InterPro" id="IPR000172">
    <property type="entry name" value="GMC_OxRdtase_N"/>
</dbReference>
<proteinExistence type="inferred from homology"/>
<dbReference type="SUPFAM" id="SSF54373">
    <property type="entry name" value="FAD-linked reductases, C-terminal domain"/>
    <property type="match status" value="1"/>
</dbReference>
<dbReference type="PROSITE" id="PS00623">
    <property type="entry name" value="GMC_OXRED_1"/>
    <property type="match status" value="1"/>
</dbReference>
<evidence type="ECO:0000256" key="4">
    <source>
        <dbReference type="ARBA" id="ARBA00022827"/>
    </source>
</evidence>
<dbReference type="Pfam" id="PF05199">
    <property type="entry name" value="GMC_oxred_C"/>
    <property type="match status" value="1"/>
</dbReference>
<dbReference type="SUPFAM" id="SSF51905">
    <property type="entry name" value="FAD/NAD(P)-binding domain"/>
    <property type="match status" value="1"/>
</dbReference>
<dbReference type="AlphaFoldDB" id="A0A7C9R7C5"/>
<evidence type="ECO:0000256" key="6">
    <source>
        <dbReference type="RuleBase" id="RU003968"/>
    </source>
</evidence>
<organism evidence="8 9">
    <name type="scientific">Mesorhizobium zhangyense</name>
    <dbReference type="NCBI Taxonomy" id="1776730"/>
    <lineage>
        <taxon>Bacteria</taxon>
        <taxon>Pseudomonadati</taxon>
        <taxon>Pseudomonadota</taxon>
        <taxon>Alphaproteobacteria</taxon>
        <taxon>Hyphomicrobiales</taxon>
        <taxon>Phyllobacteriaceae</taxon>
        <taxon>Mesorhizobium</taxon>
    </lineage>
</organism>
<comment type="caution">
    <text evidence="8">The sequence shown here is derived from an EMBL/GenBank/DDBJ whole genome shotgun (WGS) entry which is preliminary data.</text>
</comment>
<evidence type="ECO:0000256" key="1">
    <source>
        <dbReference type="ARBA" id="ARBA00001974"/>
    </source>
</evidence>
<evidence type="ECO:0000256" key="2">
    <source>
        <dbReference type="ARBA" id="ARBA00010790"/>
    </source>
</evidence>
<gene>
    <name evidence="8" type="ORF">G6N74_12320</name>
</gene>
<comment type="cofactor">
    <cofactor evidence="1 5">
        <name>FAD</name>
        <dbReference type="ChEBI" id="CHEBI:57692"/>
    </cofactor>
</comment>
<dbReference type="InterPro" id="IPR007867">
    <property type="entry name" value="GMC_OxRtase_C"/>
</dbReference>
<keyword evidence="4 5" id="KW-0274">FAD</keyword>
<dbReference type="PIRSF" id="PIRSF000137">
    <property type="entry name" value="Alcohol_oxidase"/>
    <property type="match status" value="1"/>
</dbReference>
<dbReference type="GO" id="GO:0016614">
    <property type="term" value="F:oxidoreductase activity, acting on CH-OH group of donors"/>
    <property type="evidence" value="ECO:0007669"/>
    <property type="project" value="InterPro"/>
</dbReference>